<proteinExistence type="predicted"/>
<evidence type="ECO:0000313" key="3">
    <source>
        <dbReference type="Proteomes" id="UP000626026"/>
    </source>
</evidence>
<name>A0ABR7RKD5_9PROT</name>
<accession>A0ABR7RKD5</accession>
<comment type="caution">
    <text evidence="2">The sequence shown here is derived from an EMBL/GenBank/DDBJ whole genome shotgun (WGS) entry which is preliminary data.</text>
</comment>
<dbReference type="InterPro" id="IPR032710">
    <property type="entry name" value="NTF2-like_dom_sf"/>
</dbReference>
<dbReference type="PANTHER" id="PTHR41252:SF1">
    <property type="entry name" value="BLR2505 PROTEIN"/>
    <property type="match status" value="1"/>
</dbReference>
<evidence type="ECO:0000313" key="2">
    <source>
        <dbReference type="EMBL" id="MBC9206791.1"/>
    </source>
</evidence>
<organism evidence="2 3">
    <name type="scientific">Teichococcus aerophilus</name>
    <dbReference type="NCBI Taxonomy" id="1224513"/>
    <lineage>
        <taxon>Bacteria</taxon>
        <taxon>Pseudomonadati</taxon>
        <taxon>Pseudomonadota</taxon>
        <taxon>Alphaproteobacteria</taxon>
        <taxon>Acetobacterales</taxon>
        <taxon>Roseomonadaceae</taxon>
        <taxon>Roseomonas</taxon>
    </lineage>
</organism>
<keyword evidence="3" id="KW-1185">Reference proteome</keyword>
<gene>
    <name evidence="2" type="ORF">IBL26_08080</name>
</gene>
<dbReference type="EMBL" id="JACTVA010000010">
    <property type="protein sequence ID" value="MBC9206791.1"/>
    <property type="molecule type" value="Genomic_DNA"/>
</dbReference>
<protein>
    <submittedName>
        <fullName evidence="2">Nuclear transport factor 2 family protein</fullName>
    </submittedName>
</protein>
<dbReference type="Gene3D" id="3.10.450.50">
    <property type="match status" value="1"/>
</dbReference>
<dbReference type="Pfam" id="PF12680">
    <property type="entry name" value="SnoaL_2"/>
    <property type="match status" value="1"/>
</dbReference>
<evidence type="ECO:0000259" key="1">
    <source>
        <dbReference type="Pfam" id="PF12680"/>
    </source>
</evidence>
<dbReference type="SUPFAM" id="SSF54427">
    <property type="entry name" value="NTF2-like"/>
    <property type="match status" value="1"/>
</dbReference>
<sequence length="132" mass="14536">MGRNLALIRSTYEGSSEENGRNLLAALAPDAEWTEAAGFPYAGTYVGAEAIMAGVFHRLGTEWIGYRAETHTFLEDGDRIAAFGVYSGTYRATGRFMRASFAHLYELRDGKILRMTQYVDSAMVQQALLPSA</sequence>
<dbReference type="PANTHER" id="PTHR41252">
    <property type="entry name" value="BLR2505 PROTEIN"/>
    <property type="match status" value="1"/>
</dbReference>
<feature type="domain" description="SnoaL-like" evidence="1">
    <location>
        <begin position="10"/>
        <end position="115"/>
    </location>
</feature>
<reference evidence="2 3" key="1">
    <citation type="journal article" date="2013" name="Int. J. Syst. Evol. Microbiol.">
        <title>Roseomonas aerophila sp. nov., isolated from air.</title>
        <authorList>
            <person name="Kim S.J."/>
            <person name="Weon H.Y."/>
            <person name="Ahn J.H."/>
            <person name="Hong S.B."/>
            <person name="Seok S.J."/>
            <person name="Whang K.S."/>
            <person name="Kwon S.W."/>
        </authorList>
    </citation>
    <scope>NUCLEOTIDE SEQUENCE [LARGE SCALE GENOMIC DNA]</scope>
    <source>
        <strain evidence="2 3">NBRC 108923</strain>
    </source>
</reference>
<dbReference type="RefSeq" id="WP_187783962.1">
    <property type="nucleotide sequence ID" value="NZ_JACTVA010000010.1"/>
</dbReference>
<dbReference type="Proteomes" id="UP000626026">
    <property type="component" value="Unassembled WGS sequence"/>
</dbReference>
<dbReference type="InterPro" id="IPR037401">
    <property type="entry name" value="SnoaL-like"/>
</dbReference>